<protein>
    <submittedName>
        <fullName evidence="1">Uncharacterized protein</fullName>
    </submittedName>
</protein>
<dbReference type="EMBL" id="GBRH01233251">
    <property type="protein sequence ID" value="JAD64644.1"/>
    <property type="molecule type" value="Transcribed_RNA"/>
</dbReference>
<dbReference type="AlphaFoldDB" id="A0A0A9BL34"/>
<proteinExistence type="predicted"/>
<sequence length="23" mass="2728">MLCHKNAFCKQPKCMTKTLQFNL</sequence>
<reference evidence="1" key="1">
    <citation type="submission" date="2014-09" db="EMBL/GenBank/DDBJ databases">
        <authorList>
            <person name="Magalhaes I.L.F."/>
            <person name="Oliveira U."/>
            <person name="Santos F.R."/>
            <person name="Vidigal T.H.D.A."/>
            <person name="Brescovit A.D."/>
            <person name="Santos A.J."/>
        </authorList>
    </citation>
    <scope>NUCLEOTIDE SEQUENCE</scope>
    <source>
        <tissue evidence="1">Shoot tissue taken approximately 20 cm above the soil surface</tissue>
    </source>
</reference>
<reference evidence="1" key="2">
    <citation type="journal article" date="2015" name="Data Brief">
        <title>Shoot transcriptome of the giant reed, Arundo donax.</title>
        <authorList>
            <person name="Barrero R.A."/>
            <person name="Guerrero F.D."/>
            <person name="Moolhuijzen P."/>
            <person name="Goolsby J.A."/>
            <person name="Tidwell J."/>
            <person name="Bellgard S.E."/>
            <person name="Bellgard M.I."/>
        </authorList>
    </citation>
    <scope>NUCLEOTIDE SEQUENCE</scope>
    <source>
        <tissue evidence="1">Shoot tissue taken approximately 20 cm above the soil surface</tissue>
    </source>
</reference>
<evidence type="ECO:0000313" key="1">
    <source>
        <dbReference type="EMBL" id="JAD64644.1"/>
    </source>
</evidence>
<accession>A0A0A9BL34</accession>
<name>A0A0A9BL34_ARUDO</name>
<organism evidence="1">
    <name type="scientific">Arundo donax</name>
    <name type="common">Giant reed</name>
    <name type="synonym">Donax arundinaceus</name>
    <dbReference type="NCBI Taxonomy" id="35708"/>
    <lineage>
        <taxon>Eukaryota</taxon>
        <taxon>Viridiplantae</taxon>
        <taxon>Streptophyta</taxon>
        <taxon>Embryophyta</taxon>
        <taxon>Tracheophyta</taxon>
        <taxon>Spermatophyta</taxon>
        <taxon>Magnoliopsida</taxon>
        <taxon>Liliopsida</taxon>
        <taxon>Poales</taxon>
        <taxon>Poaceae</taxon>
        <taxon>PACMAD clade</taxon>
        <taxon>Arundinoideae</taxon>
        <taxon>Arundineae</taxon>
        <taxon>Arundo</taxon>
    </lineage>
</organism>